<dbReference type="AlphaFoldDB" id="A0A1B7TAI5"/>
<dbReference type="PANTHER" id="PTHR28174:SF1">
    <property type="entry name" value="LARGE RIBOSOMAL SUBUNIT PROTEIN BL31M"/>
    <property type="match status" value="1"/>
</dbReference>
<accession>A0A1B7TAI5</accession>
<dbReference type="GO" id="GO:0003735">
    <property type="term" value="F:structural constituent of ribosome"/>
    <property type="evidence" value="ECO:0007669"/>
    <property type="project" value="InterPro"/>
</dbReference>
<dbReference type="InterPro" id="IPR034600">
    <property type="entry name" value="Ribosomal_bL31m"/>
</dbReference>
<protein>
    <recommendedName>
        <fullName evidence="1">Ribosomal protein bL31m N-terminal domain-containing protein</fullName>
    </recommendedName>
</protein>
<dbReference type="Proteomes" id="UP000092321">
    <property type="component" value="Unassembled WGS sequence"/>
</dbReference>
<evidence type="ECO:0000259" key="1">
    <source>
        <dbReference type="Pfam" id="PF21492"/>
    </source>
</evidence>
<evidence type="ECO:0000313" key="2">
    <source>
        <dbReference type="EMBL" id="OBA25705.1"/>
    </source>
</evidence>
<reference evidence="3" key="1">
    <citation type="journal article" date="2016" name="Proc. Natl. Acad. Sci. U.S.A.">
        <title>Comparative genomics of biotechnologically important yeasts.</title>
        <authorList>
            <person name="Riley R."/>
            <person name="Haridas S."/>
            <person name="Wolfe K.H."/>
            <person name="Lopes M.R."/>
            <person name="Hittinger C.T."/>
            <person name="Goeker M."/>
            <person name="Salamov A.A."/>
            <person name="Wisecaver J.H."/>
            <person name="Long T.M."/>
            <person name="Calvey C.H."/>
            <person name="Aerts A.L."/>
            <person name="Barry K.W."/>
            <person name="Choi C."/>
            <person name="Clum A."/>
            <person name="Coughlan A.Y."/>
            <person name="Deshpande S."/>
            <person name="Douglass A.P."/>
            <person name="Hanson S.J."/>
            <person name="Klenk H.-P."/>
            <person name="LaButti K.M."/>
            <person name="Lapidus A."/>
            <person name="Lindquist E.A."/>
            <person name="Lipzen A.M."/>
            <person name="Meier-Kolthoff J.P."/>
            <person name="Ohm R.A."/>
            <person name="Otillar R.P."/>
            <person name="Pangilinan J.L."/>
            <person name="Peng Y."/>
            <person name="Rokas A."/>
            <person name="Rosa C.A."/>
            <person name="Scheuner C."/>
            <person name="Sibirny A.A."/>
            <person name="Slot J.C."/>
            <person name="Stielow J.B."/>
            <person name="Sun H."/>
            <person name="Kurtzman C.P."/>
            <person name="Blackwell M."/>
            <person name="Grigoriev I.V."/>
            <person name="Jeffries T.W."/>
        </authorList>
    </citation>
    <scope>NUCLEOTIDE SEQUENCE [LARGE SCALE GENOMIC DNA]</scope>
    <source>
        <strain evidence="3">NRRL Y-1626</strain>
    </source>
</reference>
<dbReference type="InterPro" id="IPR048874">
    <property type="entry name" value="Ribosomal_bL31m_N"/>
</dbReference>
<organism evidence="2 3">
    <name type="scientific">Hanseniaspora valbyensis NRRL Y-1626</name>
    <dbReference type="NCBI Taxonomy" id="766949"/>
    <lineage>
        <taxon>Eukaryota</taxon>
        <taxon>Fungi</taxon>
        <taxon>Dikarya</taxon>
        <taxon>Ascomycota</taxon>
        <taxon>Saccharomycotina</taxon>
        <taxon>Saccharomycetes</taxon>
        <taxon>Saccharomycodales</taxon>
        <taxon>Saccharomycodaceae</taxon>
        <taxon>Hanseniaspora</taxon>
    </lineage>
</organism>
<name>A0A1B7TAI5_9ASCO</name>
<dbReference type="Gene3D" id="6.20.130.10">
    <property type="match status" value="1"/>
</dbReference>
<dbReference type="PANTHER" id="PTHR28174">
    <property type="entry name" value="54S RIBOSOMAL PROTEIN L36, MITOCHONDRIAL"/>
    <property type="match status" value="1"/>
</dbReference>
<dbReference type="Pfam" id="PF21492">
    <property type="entry name" value="bL31_N"/>
    <property type="match status" value="1"/>
</dbReference>
<dbReference type="EMBL" id="LXPE01000052">
    <property type="protein sequence ID" value="OBA25705.1"/>
    <property type="molecule type" value="Genomic_DNA"/>
</dbReference>
<dbReference type="OrthoDB" id="3972896at2759"/>
<keyword evidence="3" id="KW-1185">Reference proteome</keyword>
<evidence type="ECO:0000313" key="3">
    <source>
        <dbReference type="Proteomes" id="UP000092321"/>
    </source>
</evidence>
<dbReference type="GO" id="GO:0005762">
    <property type="term" value="C:mitochondrial large ribosomal subunit"/>
    <property type="evidence" value="ECO:0007669"/>
    <property type="project" value="InterPro"/>
</dbReference>
<proteinExistence type="predicted"/>
<sequence length="98" mass="10996">LAKKDAMAGGSKLPSYELKGRIPRGKTIPSLYHLFDQYIQLTDGSVIKRVSQYPKKSIISLLDQRANIVYNPLRPDLAQKKVQSSTVDKFKQKFAATS</sequence>
<feature type="domain" description="Ribosomal protein bL31m N-terminal" evidence="1">
    <location>
        <begin position="21"/>
        <end position="72"/>
    </location>
</feature>
<comment type="caution">
    <text evidence="2">The sequence shown here is derived from an EMBL/GenBank/DDBJ whole genome shotgun (WGS) entry which is preliminary data.</text>
</comment>
<gene>
    <name evidence="2" type="ORF">HANVADRAFT_12979</name>
</gene>
<feature type="non-terminal residue" evidence="2">
    <location>
        <position position="1"/>
    </location>
</feature>
<feature type="non-terminal residue" evidence="2">
    <location>
        <position position="98"/>
    </location>
</feature>
<dbReference type="GO" id="GO:0032543">
    <property type="term" value="P:mitochondrial translation"/>
    <property type="evidence" value="ECO:0007669"/>
    <property type="project" value="InterPro"/>
</dbReference>